<dbReference type="GO" id="GO:0005737">
    <property type="term" value="C:cytoplasm"/>
    <property type="evidence" value="ECO:0007669"/>
    <property type="project" value="UniProtKB-SubCell"/>
</dbReference>
<organism evidence="18 19">
    <name type="scientific">Lachnellula cervina</name>
    <dbReference type="NCBI Taxonomy" id="1316786"/>
    <lineage>
        <taxon>Eukaryota</taxon>
        <taxon>Fungi</taxon>
        <taxon>Dikarya</taxon>
        <taxon>Ascomycota</taxon>
        <taxon>Pezizomycotina</taxon>
        <taxon>Leotiomycetes</taxon>
        <taxon>Helotiales</taxon>
        <taxon>Lachnaceae</taxon>
        <taxon>Lachnellula</taxon>
    </lineage>
</organism>
<dbReference type="Pfam" id="PF02799">
    <property type="entry name" value="NMT_C"/>
    <property type="match status" value="1"/>
</dbReference>
<dbReference type="Gene3D" id="3.40.630.30">
    <property type="match status" value="2"/>
</dbReference>
<evidence type="ECO:0000259" key="16">
    <source>
        <dbReference type="Pfam" id="PF02799"/>
    </source>
</evidence>
<evidence type="ECO:0000256" key="6">
    <source>
        <dbReference type="ARBA" id="ARBA00022240"/>
    </source>
</evidence>
<evidence type="ECO:0000256" key="5">
    <source>
        <dbReference type="ARBA" id="ARBA00012923"/>
    </source>
</evidence>
<evidence type="ECO:0000259" key="17">
    <source>
        <dbReference type="Pfam" id="PF12697"/>
    </source>
</evidence>
<dbReference type="PANTHER" id="PTHR11377:SF5">
    <property type="entry name" value="GLYCYLPEPTIDE N-TETRADECANOYLTRANSFERASE"/>
    <property type="match status" value="1"/>
</dbReference>
<dbReference type="InterPro" id="IPR022676">
    <property type="entry name" value="NMT_N"/>
</dbReference>
<comment type="subunit">
    <text evidence="4">Monomer.</text>
</comment>
<keyword evidence="14" id="KW-0472">Membrane</keyword>
<feature type="domain" description="AB hydrolase-1" evidence="17">
    <location>
        <begin position="119"/>
        <end position="283"/>
    </location>
</feature>
<evidence type="ECO:0000256" key="11">
    <source>
        <dbReference type="RuleBase" id="RU000586"/>
    </source>
</evidence>
<keyword evidence="9 11" id="KW-0012">Acyltransferase</keyword>
<feature type="compositionally biased region" description="Basic residues" evidence="13">
    <location>
        <begin position="485"/>
        <end position="496"/>
    </location>
</feature>
<evidence type="ECO:0000256" key="4">
    <source>
        <dbReference type="ARBA" id="ARBA00011245"/>
    </source>
</evidence>
<dbReference type="SUPFAM" id="SSF53474">
    <property type="entry name" value="alpha/beta-Hydrolases"/>
    <property type="match status" value="1"/>
</dbReference>
<sequence>LFIVRLRMAALAPVFRKAYWALILGVSFYIAALIALTNPWLQRHPEQFGFAKNQITPFNFTTPDHETIYAWHVMPLGLYAKHESEILQQPSGLADDITQTTAFRLLRDDPDSRLIINFHGNAGTVAQGWRTDSYRSLSDGSTSNIHILAIDYRGFGLSTGFPTEEGLITDGVAAVDWALQVAKVPSDRIVILGQSLGTAVTSAVAEHYAMKGVNFAGVVLVAGFTSLAELLPGYSIAGILPVLSPLKSTPAILALFSRKLVDKWPSASRIANFVRLSKRVRLFILHARDDYVIPWTQSQGLFAAAANATTDGGMDLELLEKMKARATVDTGDGTFISTWKAGENKIIRQEVVAYGHHSRVLTYATVSLAALKAFGLDDGGALPVSSLEADDDNEHLLLALARELALSTKRPLHLHPTSSFGGVNKGSPQNLQIYTTMADESKPEDPATSQEAAKEVIEESKSTSAQVESENEDEEDTAKDATPAAKKKKSKRKKIKAALGVGSGSSEASSSTQDSSKLVGKLDNDQAEQLLRMNPGLAAQIGDGGMAGSIEALKKMSLQDIMTGLASSGKNVKDMGAYKFWSTQPVPRLDDKTKIEVEGPIKEVVPALVRKEAYPLSMDGFEWVTMDLTSDAELKEVYDLLYGHYVEDDEAMFRFNYSKSFLKWALTSPGWFPDWHRGIRATVSRKLVAFISAIPVTLRVREKDLKASEVNFMVVHKKLRSRRLAPLLIKEITRLCHLQGVYQAIYTGGVVLPKPVSTCRYFHRSIDWKKLNEVGFSPLPKNSKPEYQVRKYALPDRTATKGLRPMETKDIDAVLDLLKRYLATFDMAPQFTREEVEHWLLPDPAYEEQVIWSYVVEDPTTKKLTDYFSFYCLESSVINNEKHSNIRAAYLYYYASEIALDPTSSRSDLKTRLNALVNDALILAKKYKFDVFNALTLLDNSLFLEQQKFGAGDGQLHYYLFNYNANPIAGGVDQKNLIDEGGSGVGVVML</sequence>
<feature type="domain" description="Glycylpeptide N-tetradecanoyltransferase C-terminal" evidence="16">
    <location>
        <begin position="773"/>
        <end position="988"/>
    </location>
</feature>
<gene>
    <name evidence="18" type="primary">gtt-1</name>
    <name evidence="18" type="ORF">LCER1_G008135</name>
</gene>
<dbReference type="EMBL" id="QGMG01001872">
    <property type="protein sequence ID" value="TVY42587.1"/>
    <property type="molecule type" value="Genomic_DNA"/>
</dbReference>
<evidence type="ECO:0000256" key="12">
    <source>
        <dbReference type="RuleBase" id="RU004178"/>
    </source>
</evidence>
<dbReference type="GO" id="GO:0004379">
    <property type="term" value="F:glycylpeptide N-tetradecanoyltransferase activity"/>
    <property type="evidence" value="ECO:0007669"/>
    <property type="project" value="UniProtKB-EC"/>
</dbReference>
<evidence type="ECO:0000256" key="2">
    <source>
        <dbReference type="ARBA" id="ARBA00004496"/>
    </source>
</evidence>
<keyword evidence="14" id="KW-0812">Transmembrane</keyword>
<dbReference type="InterPro" id="IPR000903">
    <property type="entry name" value="NMT"/>
</dbReference>
<dbReference type="Pfam" id="PF01233">
    <property type="entry name" value="NMT"/>
    <property type="match status" value="1"/>
</dbReference>
<evidence type="ECO:0000256" key="3">
    <source>
        <dbReference type="ARBA" id="ARBA00009469"/>
    </source>
</evidence>
<name>A0A7D8UIG0_9HELO</name>
<dbReference type="Pfam" id="PF12697">
    <property type="entry name" value="Abhydrolase_6"/>
    <property type="match status" value="1"/>
</dbReference>
<dbReference type="EC" id="2.3.1.97" evidence="5 11"/>
<evidence type="ECO:0000256" key="9">
    <source>
        <dbReference type="ARBA" id="ARBA00023315"/>
    </source>
</evidence>
<keyword evidence="14" id="KW-1133">Transmembrane helix</keyword>
<dbReference type="AlphaFoldDB" id="A0A7D8UIG0"/>
<dbReference type="Gene3D" id="3.40.50.1820">
    <property type="entry name" value="alpha/beta hydrolase"/>
    <property type="match status" value="1"/>
</dbReference>
<comment type="caution">
    <text evidence="18">The sequence shown here is derived from an EMBL/GenBank/DDBJ whole genome shotgun (WGS) entry which is preliminary data.</text>
</comment>
<comment type="function">
    <text evidence="1 11">Adds a myristoyl group to the N-terminal glycine residue of certain cellular proteins.</text>
</comment>
<keyword evidence="8 11" id="KW-0808">Transferase</keyword>
<dbReference type="FunFam" id="3.40.630.30:FF:000056">
    <property type="entry name" value="Glycylpeptide N-tetradecanoyltransferase"/>
    <property type="match status" value="1"/>
</dbReference>
<evidence type="ECO:0000256" key="7">
    <source>
        <dbReference type="ARBA" id="ARBA00022490"/>
    </source>
</evidence>
<reference evidence="18 19" key="1">
    <citation type="submission" date="2018-05" db="EMBL/GenBank/DDBJ databases">
        <title>Whole genome sequencing for identification of molecular markers to develop diagnostic detection tools for the regulated plant pathogen Lachnellula willkommii.</title>
        <authorList>
            <person name="Giroux E."/>
            <person name="Bilodeau G."/>
        </authorList>
    </citation>
    <scope>NUCLEOTIDE SEQUENCE [LARGE SCALE GENOMIC DNA]</scope>
    <source>
        <strain evidence="18 19">CBS 625.97</strain>
    </source>
</reference>
<evidence type="ECO:0000313" key="18">
    <source>
        <dbReference type="EMBL" id="TVY42587.1"/>
    </source>
</evidence>
<dbReference type="Proteomes" id="UP000481288">
    <property type="component" value="Unassembled WGS sequence"/>
</dbReference>
<dbReference type="PANTHER" id="PTHR11377">
    <property type="entry name" value="N-MYRISTOYL TRANSFERASE"/>
    <property type="match status" value="1"/>
</dbReference>
<dbReference type="InterPro" id="IPR016181">
    <property type="entry name" value="Acyl_CoA_acyltransferase"/>
</dbReference>
<comment type="catalytic activity">
    <reaction evidence="10 11">
        <text>N-terminal glycyl-[protein] + tetradecanoyl-CoA = N-tetradecanoylglycyl-[protein] + CoA + H(+)</text>
        <dbReference type="Rhea" id="RHEA:15521"/>
        <dbReference type="Rhea" id="RHEA-COMP:12666"/>
        <dbReference type="Rhea" id="RHEA-COMP:12667"/>
        <dbReference type="ChEBI" id="CHEBI:15378"/>
        <dbReference type="ChEBI" id="CHEBI:57287"/>
        <dbReference type="ChEBI" id="CHEBI:57385"/>
        <dbReference type="ChEBI" id="CHEBI:64723"/>
        <dbReference type="ChEBI" id="CHEBI:133050"/>
        <dbReference type="EC" id="2.3.1.97"/>
    </reaction>
</comment>
<feature type="compositionally biased region" description="Basic and acidic residues" evidence="13">
    <location>
        <begin position="452"/>
        <end position="461"/>
    </location>
</feature>
<evidence type="ECO:0000256" key="8">
    <source>
        <dbReference type="ARBA" id="ARBA00022679"/>
    </source>
</evidence>
<protein>
    <recommendedName>
        <fullName evidence="6 11">Glycylpeptide N-tetradecanoyltransferase</fullName>
        <ecNumber evidence="5 11">2.3.1.97</ecNumber>
    </recommendedName>
</protein>
<keyword evidence="7" id="KW-0963">Cytoplasm</keyword>
<proteinExistence type="inferred from homology"/>
<evidence type="ECO:0000313" key="19">
    <source>
        <dbReference type="Proteomes" id="UP000481288"/>
    </source>
</evidence>
<dbReference type="InterPro" id="IPR022677">
    <property type="entry name" value="NMT_C"/>
</dbReference>
<evidence type="ECO:0000256" key="10">
    <source>
        <dbReference type="ARBA" id="ARBA00048276"/>
    </source>
</evidence>
<evidence type="ECO:0000256" key="13">
    <source>
        <dbReference type="SAM" id="MobiDB-lite"/>
    </source>
</evidence>
<feature type="compositionally biased region" description="Low complexity" evidence="13">
    <location>
        <begin position="497"/>
        <end position="516"/>
    </location>
</feature>
<dbReference type="FunFam" id="3.40.630.30:FF:000042">
    <property type="entry name" value="Glycylpeptide N-tetradecanoyltransferase"/>
    <property type="match status" value="1"/>
</dbReference>
<dbReference type="InterPro" id="IPR029058">
    <property type="entry name" value="AB_hydrolase_fold"/>
</dbReference>
<dbReference type="PROSITE" id="PS00976">
    <property type="entry name" value="NMT_2"/>
    <property type="match status" value="1"/>
</dbReference>
<comment type="subcellular location">
    <subcellularLocation>
        <location evidence="2">Cytoplasm</location>
    </subcellularLocation>
</comment>
<feature type="domain" description="Glycylpeptide N-tetradecanoyltransferase N-terminal" evidence="15">
    <location>
        <begin position="605"/>
        <end position="759"/>
    </location>
</feature>
<evidence type="ECO:0000259" key="15">
    <source>
        <dbReference type="Pfam" id="PF01233"/>
    </source>
</evidence>
<accession>A0A7D8UIG0</accession>
<dbReference type="OrthoDB" id="60315at2759"/>
<dbReference type="InterPro" id="IPR022678">
    <property type="entry name" value="NMT_CS"/>
</dbReference>
<comment type="similarity">
    <text evidence="3 12">Belongs to the NMT family.</text>
</comment>
<dbReference type="InterPro" id="IPR000073">
    <property type="entry name" value="AB_hydrolase_1"/>
</dbReference>
<feature type="transmembrane region" description="Helical" evidence="14">
    <location>
        <begin position="20"/>
        <end position="41"/>
    </location>
</feature>
<feature type="non-terminal residue" evidence="18">
    <location>
        <position position="1"/>
    </location>
</feature>
<dbReference type="SUPFAM" id="SSF55729">
    <property type="entry name" value="Acyl-CoA N-acyltransferases (Nat)"/>
    <property type="match status" value="2"/>
</dbReference>
<keyword evidence="19" id="KW-1185">Reference proteome</keyword>
<evidence type="ECO:0000256" key="1">
    <source>
        <dbReference type="ARBA" id="ARBA00003900"/>
    </source>
</evidence>
<evidence type="ECO:0000256" key="14">
    <source>
        <dbReference type="SAM" id="Phobius"/>
    </source>
</evidence>
<feature type="region of interest" description="Disordered" evidence="13">
    <location>
        <begin position="439"/>
        <end position="519"/>
    </location>
</feature>